<gene>
    <name evidence="4" type="ORF">Tci_024057</name>
</gene>
<keyword evidence="1" id="KW-0175">Coiled coil</keyword>
<protein>
    <recommendedName>
        <fullName evidence="3">Retroviral polymerase SH3-like domain-containing protein</fullName>
    </recommendedName>
</protein>
<sequence>MIDYALWEVILIGDSPPPTRSVDGVETPYPPTSIEEKLARKNELKARCTFLMALPDEHQLKFNSYKTAKSLITSSKGLDQIYDKLQKLISQLKIHEETISQEYLNMKLLRSLPSEWKTHTLIWRNKLDLETLSMDDLYNNLKIYEAEVMGSSSTTQNTQNVAFVSSNITDSTNKAFNTAQGVSATSFKTNTSNLPNVDSLIDLVIYSFFASQSKSSQLDNEDLKQIDLDDLEKIDLKWQMVMLTIRAKRFLQKIGRNLGVKGTETIDFDKNKTYETLKEHYDNLTKDFNKYPFNLGAYKAGLESVEARLEVYKKNEAIFEDDIKILKLDVMFRDKAITKLRQKFKKAKKEKDDLKLTLEKFEGNFMPPKPGLVFADEHVISESVTSLPGIVKIKVKISESKPKTEKRVIDSGCSRYITGNMSYLSEYEEIDGGYVSFGGDLKGGKITSKDTECVVLSPNFKLLDESQFLLRVPRHNNMYSIDLRNVSLSGDHLGKFDGKADEGFFVGYSTHSKAFRVFNTRTKIVEENLHITFLENKPNVAGIGPNWKFDIDSLTLSMNYQPVFVRNQTNGNAGSKSSEDKVADDAGKKRPKVPRKENGVQDLAKQGRERAQRNEFKSVFGQDKDAIDNRMFTPVSVAGSNYVYLGGSIHVDVVTLPNADIHNDTVMHDLEDTVDTRIFDDTRHHFCYRLVTMISDRTLTTPYISTSSFLAKPAPSPPPPLQLEDTTNLVYYYLPHLFPFGNPKHTHWMEGNAKNIKGLDDTG</sequence>
<evidence type="ECO:0000256" key="1">
    <source>
        <dbReference type="SAM" id="Coils"/>
    </source>
</evidence>
<evidence type="ECO:0000259" key="3">
    <source>
        <dbReference type="Pfam" id="PF25597"/>
    </source>
</evidence>
<feature type="compositionally biased region" description="Basic and acidic residues" evidence="2">
    <location>
        <begin position="577"/>
        <end position="615"/>
    </location>
</feature>
<organism evidence="4">
    <name type="scientific">Tanacetum cinerariifolium</name>
    <name type="common">Dalmatian daisy</name>
    <name type="synonym">Chrysanthemum cinerariifolium</name>
    <dbReference type="NCBI Taxonomy" id="118510"/>
    <lineage>
        <taxon>Eukaryota</taxon>
        <taxon>Viridiplantae</taxon>
        <taxon>Streptophyta</taxon>
        <taxon>Embryophyta</taxon>
        <taxon>Tracheophyta</taxon>
        <taxon>Spermatophyta</taxon>
        <taxon>Magnoliopsida</taxon>
        <taxon>eudicotyledons</taxon>
        <taxon>Gunneridae</taxon>
        <taxon>Pentapetalae</taxon>
        <taxon>asterids</taxon>
        <taxon>campanulids</taxon>
        <taxon>Asterales</taxon>
        <taxon>Asteraceae</taxon>
        <taxon>Asteroideae</taxon>
        <taxon>Anthemideae</taxon>
        <taxon>Anthemidinae</taxon>
        <taxon>Tanacetum</taxon>
    </lineage>
</organism>
<accession>A0A6L2KSY6</accession>
<feature type="region of interest" description="Disordered" evidence="2">
    <location>
        <begin position="567"/>
        <end position="615"/>
    </location>
</feature>
<reference evidence="4" key="1">
    <citation type="journal article" date="2019" name="Sci. Rep.">
        <title>Draft genome of Tanacetum cinerariifolium, the natural source of mosquito coil.</title>
        <authorList>
            <person name="Yamashiro T."/>
            <person name="Shiraishi A."/>
            <person name="Satake H."/>
            <person name="Nakayama K."/>
        </authorList>
    </citation>
    <scope>NUCLEOTIDE SEQUENCE</scope>
</reference>
<dbReference type="EMBL" id="BKCJ010002962">
    <property type="protein sequence ID" value="GEU52079.1"/>
    <property type="molecule type" value="Genomic_DNA"/>
</dbReference>
<dbReference type="Pfam" id="PF14223">
    <property type="entry name" value="Retrotran_gag_2"/>
    <property type="match status" value="1"/>
</dbReference>
<feature type="coiled-coil region" evidence="1">
    <location>
        <begin position="302"/>
        <end position="364"/>
    </location>
</feature>
<feature type="domain" description="Retroviral polymerase SH3-like" evidence="3">
    <location>
        <begin position="491"/>
        <end position="537"/>
    </location>
</feature>
<evidence type="ECO:0000313" key="4">
    <source>
        <dbReference type="EMBL" id="GEU52079.1"/>
    </source>
</evidence>
<comment type="caution">
    <text evidence="4">The sequence shown here is derived from an EMBL/GenBank/DDBJ whole genome shotgun (WGS) entry which is preliminary data.</text>
</comment>
<dbReference type="Pfam" id="PF25597">
    <property type="entry name" value="SH3_retrovirus"/>
    <property type="match status" value="1"/>
</dbReference>
<feature type="compositionally biased region" description="Polar residues" evidence="2">
    <location>
        <begin position="567"/>
        <end position="576"/>
    </location>
</feature>
<dbReference type="AlphaFoldDB" id="A0A6L2KSY6"/>
<evidence type="ECO:0000256" key="2">
    <source>
        <dbReference type="SAM" id="MobiDB-lite"/>
    </source>
</evidence>
<name>A0A6L2KSY6_TANCI</name>
<dbReference type="InterPro" id="IPR057670">
    <property type="entry name" value="SH3_retrovirus"/>
</dbReference>
<proteinExistence type="predicted"/>